<comment type="caution">
    <text evidence="2">The sequence shown here is derived from an EMBL/GenBank/DDBJ whole genome shotgun (WGS) entry which is preliminary data.</text>
</comment>
<dbReference type="Proteomes" id="UP000562682">
    <property type="component" value="Unassembled WGS sequence"/>
</dbReference>
<feature type="transmembrane region" description="Helical" evidence="1">
    <location>
        <begin position="99"/>
        <end position="119"/>
    </location>
</feature>
<keyword evidence="3" id="KW-1185">Reference proteome</keyword>
<dbReference type="InterPro" id="IPR036117">
    <property type="entry name" value="DhaL_dom_sf"/>
</dbReference>
<organism evidence="2 3">
    <name type="scientific">Fusarium denticulatum</name>
    <dbReference type="NCBI Taxonomy" id="48507"/>
    <lineage>
        <taxon>Eukaryota</taxon>
        <taxon>Fungi</taxon>
        <taxon>Dikarya</taxon>
        <taxon>Ascomycota</taxon>
        <taxon>Pezizomycotina</taxon>
        <taxon>Sordariomycetes</taxon>
        <taxon>Hypocreomycetidae</taxon>
        <taxon>Hypocreales</taxon>
        <taxon>Nectriaceae</taxon>
        <taxon>Fusarium</taxon>
        <taxon>Fusarium fujikuroi species complex</taxon>
    </lineage>
</organism>
<protein>
    <submittedName>
        <fullName evidence="2">Dihydroxyacetone kinase</fullName>
    </submittedName>
</protein>
<evidence type="ECO:0000256" key="1">
    <source>
        <dbReference type="SAM" id="Phobius"/>
    </source>
</evidence>
<evidence type="ECO:0000313" key="2">
    <source>
        <dbReference type="EMBL" id="KAF5668300.1"/>
    </source>
</evidence>
<reference evidence="2 3" key="1">
    <citation type="submission" date="2020-05" db="EMBL/GenBank/DDBJ databases">
        <title>Identification and distribution of gene clusters putatively required for synthesis of sphingolipid metabolism inhibitors in phylogenetically diverse species of the filamentous fungus Fusarium.</title>
        <authorList>
            <person name="Kim H.-S."/>
            <person name="Busman M."/>
            <person name="Brown D.W."/>
            <person name="Divon H."/>
            <person name="Uhlig S."/>
            <person name="Proctor R.H."/>
        </authorList>
    </citation>
    <scope>NUCLEOTIDE SEQUENCE [LARGE SCALE GENOMIC DNA]</scope>
    <source>
        <strain evidence="2 3">NRRL 25311</strain>
    </source>
</reference>
<feature type="transmembrane region" description="Helical" evidence="1">
    <location>
        <begin position="125"/>
        <end position="143"/>
    </location>
</feature>
<keyword evidence="1" id="KW-0472">Membrane</keyword>
<feature type="transmembrane region" description="Helical" evidence="1">
    <location>
        <begin position="54"/>
        <end position="78"/>
    </location>
</feature>
<dbReference type="PANTHER" id="PTHR28629">
    <property type="entry name" value="TRIOKINASE/FMN CYCLASE"/>
    <property type="match status" value="1"/>
</dbReference>
<dbReference type="GO" id="GO:0019563">
    <property type="term" value="P:glycerol catabolic process"/>
    <property type="evidence" value="ECO:0007669"/>
    <property type="project" value="TreeGrafter"/>
</dbReference>
<dbReference type="SUPFAM" id="SSF101473">
    <property type="entry name" value="DhaL-like"/>
    <property type="match status" value="1"/>
</dbReference>
<dbReference type="PANTHER" id="PTHR28629:SF14">
    <property type="entry name" value="DIHYDROXYACETONE KINASE 1"/>
    <property type="match status" value="1"/>
</dbReference>
<dbReference type="GO" id="GO:0005829">
    <property type="term" value="C:cytosol"/>
    <property type="evidence" value="ECO:0007669"/>
    <property type="project" value="TreeGrafter"/>
</dbReference>
<dbReference type="EMBL" id="JAAOAK010000394">
    <property type="protein sequence ID" value="KAF5668300.1"/>
    <property type="molecule type" value="Genomic_DNA"/>
</dbReference>
<keyword evidence="1" id="KW-0812">Transmembrane</keyword>
<dbReference type="Gene3D" id="1.25.40.340">
    <property type="match status" value="1"/>
</dbReference>
<keyword evidence="2" id="KW-0418">Kinase</keyword>
<name>A0A8H5WRH0_9HYPO</name>
<gene>
    <name evidence="2" type="ORF">FDENT_11916</name>
</gene>
<accession>A0A8H5WRH0</accession>
<evidence type="ECO:0000313" key="3">
    <source>
        <dbReference type="Proteomes" id="UP000562682"/>
    </source>
</evidence>
<sequence>MSDRHFFDNAAQLVAYAIDYKPLTAPSLKVDLVDKIVYRKNVNGDHVAVMSGDFLTVSVAGTIFAFPSTAAQILNALVRCSKASKGAKEADIAQLVGKMLVFFGTCMTSHNGIGFSIILKPATAMFYWSSMTYQLIVGWSALIRPDARRTAGATVLNNHMRDEEKPKMRKLTEIQNGADVGTYDAVLSTNAFVNGLRMLTKAETKITWYDITSGNGDHWVSLKAILHHVLDQLLVGRAVFDLASIFPVIETSLDGTSEALYAVFLNALRPTLHHGAAPCLLVFVNGQIS</sequence>
<keyword evidence="2" id="KW-0808">Transferase</keyword>
<dbReference type="AlphaFoldDB" id="A0A8H5WRH0"/>
<keyword evidence="1" id="KW-1133">Transmembrane helix</keyword>
<dbReference type="InterPro" id="IPR050861">
    <property type="entry name" value="Dihydroxyacetone_Kinase"/>
</dbReference>
<proteinExistence type="predicted"/>
<dbReference type="GO" id="GO:0004371">
    <property type="term" value="F:glycerone kinase activity"/>
    <property type="evidence" value="ECO:0007669"/>
    <property type="project" value="InterPro"/>
</dbReference>